<dbReference type="PIRSF" id="PIRSF005355">
    <property type="entry name" value="UBIAD1"/>
    <property type="match status" value="1"/>
</dbReference>
<dbReference type="InterPro" id="IPR000537">
    <property type="entry name" value="UbiA_prenyltransferase"/>
</dbReference>
<feature type="transmembrane region" description="Helical" evidence="8">
    <location>
        <begin position="213"/>
        <end position="232"/>
    </location>
</feature>
<evidence type="ECO:0000256" key="2">
    <source>
        <dbReference type="ARBA" id="ARBA00022428"/>
    </source>
</evidence>
<dbReference type="InterPro" id="IPR004657">
    <property type="entry name" value="MenA"/>
</dbReference>
<dbReference type="InterPro" id="IPR026046">
    <property type="entry name" value="UBIAD1"/>
</dbReference>
<dbReference type="NCBIfam" id="TIGR00751">
    <property type="entry name" value="menA"/>
    <property type="match status" value="1"/>
</dbReference>
<evidence type="ECO:0000256" key="3">
    <source>
        <dbReference type="ARBA" id="ARBA00022475"/>
    </source>
</evidence>
<accession>A0A5Q2RJ28</accession>
<gene>
    <name evidence="8" type="primary">menA</name>
    <name evidence="11" type="ORF">GH723_10680</name>
</gene>
<comment type="pathway">
    <text evidence="8">Quinol/quinone metabolism; menaquinone biosynthesis; menaquinol from 1,4-dihydroxy-2-naphthoate: step 1/2.</text>
</comment>
<feature type="compositionally biased region" description="Basic and acidic residues" evidence="10">
    <location>
        <begin position="25"/>
        <end position="37"/>
    </location>
</feature>
<comment type="similarity">
    <text evidence="8">Belongs to the MenA family. Type 1 subfamily.</text>
</comment>
<evidence type="ECO:0000256" key="9">
    <source>
        <dbReference type="NCBIfam" id="TIGR00751"/>
    </source>
</evidence>
<dbReference type="GO" id="GO:0005886">
    <property type="term" value="C:plasma membrane"/>
    <property type="evidence" value="ECO:0007669"/>
    <property type="project" value="UniProtKB-SubCell"/>
</dbReference>
<evidence type="ECO:0000313" key="11">
    <source>
        <dbReference type="EMBL" id="QGG95524.1"/>
    </source>
</evidence>
<dbReference type="Pfam" id="PF01040">
    <property type="entry name" value="UbiA"/>
    <property type="match status" value="1"/>
</dbReference>
<dbReference type="PANTHER" id="PTHR13929:SF0">
    <property type="entry name" value="UBIA PRENYLTRANSFERASE DOMAIN-CONTAINING PROTEIN 1"/>
    <property type="match status" value="1"/>
</dbReference>
<dbReference type="GO" id="GO:0042371">
    <property type="term" value="P:vitamin K biosynthetic process"/>
    <property type="evidence" value="ECO:0007669"/>
    <property type="project" value="TreeGrafter"/>
</dbReference>
<comment type="catalytic activity">
    <reaction evidence="8">
        <text>an all-trans-polyprenyl diphosphate + 1,4-dihydroxy-2-naphthoate + H(+) = a 2-demethylmenaquinol + CO2 + diphosphate</text>
        <dbReference type="Rhea" id="RHEA:26478"/>
        <dbReference type="Rhea" id="RHEA-COMP:9563"/>
        <dbReference type="Rhea" id="RHEA-COMP:9564"/>
        <dbReference type="ChEBI" id="CHEBI:11173"/>
        <dbReference type="ChEBI" id="CHEBI:15378"/>
        <dbReference type="ChEBI" id="CHEBI:16526"/>
        <dbReference type="ChEBI" id="CHEBI:33019"/>
        <dbReference type="ChEBI" id="CHEBI:55437"/>
        <dbReference type="ChEBI" id="CHEBI:58914"/>
        <dbReference type="EC" id="2.5.1.74"/>
    </reaction>
</comment>
<evidence type="ECO:0000256" key="8">
    <source>
        <dbReference type="HAMAP-Rule" id="MF_01937"/>
    </source>
</evidence>
<keyword evidence="7 8" id="KW-0472">Membrane</keyword>
<dbReference type="UniPathway" id="UPA00079">
    <property type="reaction ID" value="UER00168"/>
</dbReference>
<keyword evidence="3 8" id="KW-1003">Cell membrane</keyword>
<evidence type="ECO:0000256" key="6">
    <source>
        <dbReference type="ARBA" id="ARBA00022989"/>
    </source>
</evidence>
<dbReference type="AlphaFoldDB" id="A0A5Q2RJ28"/>
<feature type="transmembrane region" description="Helical" evidence="8">
    <location>
        <begin position="261"/>
        <end position="291"/>
    </location>
</feature>
<evidence type="ECO:0000256" key="5">
    <source>
        <dbReference type="ARBA" id="ARBA00022692"/>
    </source>
</evidence>
<evidence type="ECO:0000256" key="4">
    <source>
        <dbReference type="ARBA" id="ARBA00022679"/>
    </source>
</evidence>
<keyword evidence="12" id="KW-1185">Reference proteome</keyword>
<dbReference type="GO" id="GO:0046428">
    <property type="term" value="F:1,4-dihydroxy-2-naphthoate polyprenyltransferase activity"/>
    <property type="evidence" value="ECO:0007669"/>
    <property type="project" value="UniProtKB-UniRule"/>
</dbReference>
<feature type="transmembrane region" description="Helical" evidence="8">
    <location>
        <begin position="189"/>
        <end position="207"/>
    </location>
</feature>
<dbReference type="CDD" id="cd13962">
    <property type="entry name" value="PT_UbiA_UBIAD1"/>
    <property type="match status" value="1"/>
</dbReference>
<feature type="region of interest" description="Disordered" evidence="10">
    <location>
        <begin position="1"/>
        <end position="39"/>
    </location>
</feature>
<dbReference type="EC" id="2.5.1.74" evidence="8 9"/>
<name>A0A5Q2RJ28_9ACTN</name>
<dbReference type="GO" id="GO:0009234">
    <property type="term" value="P:menaquinone biosynthetic process"/>
    <property type="evidence" value="ECO:0007669"/>
    <property type="project" value="UniProtKB-UniRule"/>
</dbReference>
<comment type="caution">
    <text evidence="8">Lacks conserved residue(s) required for the propagation of feature annotation.</text>
</comment>
<feature type="transmembrane region" description="Helical" evidence="8">
    <location>
        <begin position="160"/>
        <end position="177"/>
    </location>
</feature>
<evidence type="ECO:0000256" key="1">
    <source>
        <dbReference type="ARBA" id="ARBA00004141"/>
    </source>
</evidence>
<dbReference type="HAMAP" id="MF_01937">
    <property type="entry name" value="MenA_1"/>
    <property type="match status" value="1"/>
</dbReference>
<keyword evidence="6 8" id="KW-1133">Transmembrane helix</keyword>
<keyword evidence="5 8" id="KW-0812">Transmembrane</keyword>
<dbReference type="EMBL" id="CP045851">
    <property type="protein sequence ID" value="QGG95524.1"/>
    <property type="molecule type" value="Genomic_DNA"/>
</dbReference>
<comment type="function">
    <text evidence="8">Conversion of 1,4-dihydroxy-2-naphthoate (DHNA) to demethylmenaquinone (DMK).</text>
</comment>
<proteinExistence type="inferred from homology"/>
<keyword evidence="2 8" id="KW-0474">Menaquinone biosynthesis</keyword>
<dbReference type="Proteomes" id="UP000334019">
    <property type="component" value="Chromosome"/>
</dbReference>
<dbReference type="PANTHER" id="PTHR13929">
    <property type="entry name" value="1,4-DIHYDROXY-2-NAPHTHOATE OCTAPRENYLTRANSFERASE"/>
    <property type="match status" value="1"/>
</dbReference>
<keyword evidence="4 8" id="KW-0808">Transferase</keyword>
<feature type="transmembrane region" description="Helical" evidence="8">
    <location>
        <begin position="311"/>
        <end position="334"/>
    </location>
</feature>
<dbReference type="KEGG" id="atq:GH723_10680"/>
<dbReference type="NCBIfam" id="NF004751">
    <property type="entry name" value="PRK06080.1-3"/>
    <property type="match status" value="1"/>
</dbReference>
<evidence type="ECO:0000256" key="10">
    <source>
        <dbReference type="SAM" id="MobiDB-lite"/>
    </source>
</evidence>
<evidence type="ECO:0000313" key="12">
    <source>
        <dbReference type="Proteomes" id="UP000334019"/>
    </source>
</evidence>
<sequence>MGQAGIDGQHCVAHVPGPSQLVDPRGSRGSDEGDEVVHGPSVGSRLVKDWLAGARPRTLPAAVVPVAVGTAAAVGVAPIVAWRAVAALVVSLALQVGVNYANDYSDGVRGTDAAGARVGPIRLVGSGIKAPAAVKRAAFLAFGVAAAAGLSLAAAVGWELLLVGVAAIASAWFYTGGPRPYGYAGLGELFVFVFFGVVATVGSTYVHTGDVTGLSAAASVPVGLLATALLVVNNLRDIPGDTEAGKRTLAVRLGAPRTRALYVVLLAVPFLVVPPLAAFGRIGAVVALAAIPFARVPVTRVLEGAVGGALIPVLGATGRVQLIYGALLAVGLWLSG</sequence>
<evidence type="ECO:0000256" key="7">
    <source>
        <dbReference type="ARBA" id="ARBA00023136"/>
    </source>
</evidence>
<protein>
    <recommendedName>
        <fullName evidence="8 9">1,4-dihydroxy-2-naphthoate octaprenyltransferase</fullName>
        <shortName evidence="8">DHNA-octaprenyltransferase</shortName>
        <ecNumber evidence="8 9">2.5.1.74</ecNumber>
    </recommendedName>
</protein>
<organism evidence="11 12">
    <name type="scientific">Actinomarinicola tropica</name>
    <dbReference type="NCBI Taxonomy" id="2789776"/>
    <lineage>
        <taxon>Bacteria</taxon>
        <taxon>Bacillati</taxon>
        <taxon>Actinomycetota</taxon>
        <taxon>Acidimicrobiia</taxon>
        <taxon>Acidimicrobiales</taxon>
        <taxon>Iamiaceae</taxon>
        <taxon>Actinomarinicola</taxon>
    </lineage>
</organism>
<comment type="subcellular location">
    <subcellularLocation>
        <location evidence="8">Cell membrane</location>
        <topology evidence="8">Multi-pass membrane protein</topology>
    </subcellularLocation>
    <subcellularLocation>
        <location evidence="1">Membrane</location>
        <topology evidence="1">Multi-pass membrane protein</topology>
    </subcellularLocation>
</comment>
<reference evidence="11 12" key="1">
    <citation type="submission" date="2019-11" db="EMBL/GenBank/DDBJ databases">
        <authorList>
            <person name="He Y."/>
        </authorList>
    </citation>
    <scope>NUCLEOTIDE SEQUENCE [LARGE SCALE GENOMIC DNA]</scope>
    <source>
        <strain evidence="11 12">SCSIO 58843</strain>
    </source>
</reference>